<feature type="region of interest" description="Disordered" evidence="1">
    <location>
        <begin position="303"/>
        <end position="322"/>
    </location>
</feature>
<gene>
    <name evidence="3" type="ORF">ACHAWO_005846</name>
</gene>
<dbReference type="AlphaFoldDB" id="A0ABD3Q747"/>
<evidence type="ECO:0000256" key="1">
    <source>
        <dbReference type="SAM" id="MobiDB-lite"/>
    </source>
</evidence>
<dbReference type="EMBL" id="JALLPJ020000311">
    <property type="protein sequence ID" value="KAL3795791.1"/>
    <property type="molecule type" value="Genomic_DNA"/>
</dbReference>
<feature type="region of interest" description="Disordered" evidence="1">
    <location>
        <begin position="120"/>
        <end position="141"/>
    </location>
</feature>
<protein>
    <submittedName>
        <fullName evidence="3">Uncharacterized protein</fullName>
    </submittedName>
</protein>
<accession>A0ABD3Q747</accession>
<evidence type="ECO:0000256" key="2">
    <source>
        <dbReference type="SAM" id="SignalP"/>
    </source>
</evidence>
<name>A0ABD3Q747_9STRA</name>
<feature type="compositionally biased region" description="Gly residues" evidence="1">
    <location>
        <begin position="310"/>
        <end position="322"/>
    </location>
</feature>
<proteinExistence type="predicted"/>
<feature type="chain" id="PRO_5044835115" evidence="2">
    <location>
        <begin position="17"/>
        <end position="322"/>
    </location>
</feature>
<feature type="signal peptide" evidence="2">
    <location>
        <begin position="1"/>
        <end position="16"/>
    </location>
</feature>
<reference evidence="3 4" key="1">
    <citation type="submission" date="2024-10" db="EMBL/GenBank/DDBJ databases">
        <title>Updated reference genomes for cyclostephanoid diatoms.</title>
        <authorList>
            <person name="Roberts W.R."/>
            <person name="Alverson A.J."/>
        </authorList>
    </citation>
    <scope>NUCLEOTIDE SEQUENCE [LARGE SCALE GENOMIC DNA]</scope>
    <source>
        <strain evidence="3 4">AJA010-31</strain>
    </source>
</reference>
<evidence type="ECO:0000313" key="4">
    <source>
        <dbReference type="Proteomes" id="UP001530400"/>
    </source>
</evidence>
<evidence type="ECO:0000313" key="3">
    <source>
        <dbReference type="EMBL" id="KAL3795791.1"/>
    </source>
</evidence>
<keyword evidence="4" id="KW-1185">Reference proteome</keyword>
<comment type="caution">
    <text evidence="3">The sequence shown here is derived from an EMBL/GenBank/DDBJ whole genome shotgun (WGS) entry which is preliminary data.</text>
</comment>
<keyword evidence="2" id="KW-0732">Signal</keyword>
<dbReference type="Proteomes" id="UP001530400">
    <property type="component" value="Unassembled WGS sequence"/>
</dbReference>
<sequence length="322" mass="36061">MFKAAILLLLAQPTAGFAPPSSILPSPHATTSTTTQLHNNLRDMATYPDDMKMMQSYASFDRNGALSGNRGSRGSSSSKYGSRNYYGSDGAYYANNGMGRGVYNNNYRDDMMYYNNRGGGGYSGNNSRRDREISFSGSRGYNGSYSPNGRGYDGIERYGRGQRMSNAYNGYYHDGSNTGGRYDGGSLRRLDSYGNGGMGYSRSQYDFRRNGDRSGYAYADSMDSRRGMYRQNGMREDRSVPGFAYSSRVREGGSGGYGRRNYYRGENMMRGMRDDYGYYDDMDGMGYGGYNMYDDYPDYGYDQRGRDGRSGYGGYGYGRSEY</sequence>
<organism evidence="3 4">
    <name type="scientific">Cyclotella atomus</name>
    <dbReference type="NCBI Taxonomy" id="382360"/>
    <lineage>
        <taxon>Eukaryota</taxon>
        <taxon>Sar</taxon>
        <taxon>Stramenopiles</taxon>
        <taxon>Ochrophyta</taxon>
        <taxon>Bacillariophyta</taxon>
        <taxon>Coscinodiscophyceae</taxon>
        <taxon>Thalassiosirophycidae</taxon>
        <taxon>Stephanodiscales</taxon>
        <taxon>Stephanodiscaceae</taxon>
        <taxon>Cyclotella</taxon>
    </lineage>
</organism>